<evidence type="ECO:0000256" key="1">
    <source>
        <dbReference type="SAM" id="MobiDB-lite"/>
    </source>
</evidence>
<dbReference type="OrthoDB" id="6020229at2759"/>
<dbReference type="GO" id="GO:0005763">
    <property type="term" value="C:mitochondrial small ribosomal subunit"/>
    <property type="evidence" value="ECO:0007669"/>
    <property type="project" value="TreeGrafter"/>
</dbReference>
<accession>A0A2T7PET6</accession>
<dbReference type="AlphaFoldDB" id="A0A2T7PET6"/>
<dbReference type="PANTHER" id="PTHR13447:SF2">
    <property type="entry name" value="SMALL RIBOSOMAL SUBUNIT PROTEIN BS1M"/>
    <property type="match status" value="1"/>
</dbReference>
<dbReference type="InterPro" id="IPR019375">
    <property type="entry name" value="Ribosomal_bS1m"/>
</dbReference>
<dbReference type="EMBL" id="PZQS01000004">
    <property type="protein sequence ID" value="PVD31925.1"/>
    <property type="molecule type" value="Genomic_DNA"/>
</dbReference>
<evidence type="ECO:0000313" key="3">
    <source>
        <dbReference type="Proteomes" id="UP000245119"/>
    </source>
</evidence>
<evidence type="ECO:0000313" key="2">
    <source>
        <dbReference type="EMBL" id="PVD31925.1"/>
    </source>
</evidence>
<proteinExistence type="predicted"/>
<name>A0A2T7PET6_POMCA</name>
<dbReference type="STRING" id="400727.A0A2T7PET6"/>
<protein>
    <submittedName>
        <fullName evidence="2">Uncharacterized protein</fullName>
    </submittedName>
</protein>
<organism evidence="2 3">
    <name type="scientific">Pomacea canaliculata</name>
    <name type="common">Golden apple snail</name>
    <dbReference type="NCBI Taxonomy" id="400727"/>
    <lineage>
        <taxon>Eukaryota</taxon>
        <taxon>Metazoa</taxon>
        <taxon>Spiralia</taxon>
        <taxon>Lophotrochozoa</taxon>
        <taxon>Mollusca</taxon>
        <taxon>Gastropoda</taxon>
        <taxon>Caenogastropoda</taxon>
        <taxon>Architaenioglossa</taxon>
        <taxon>Ampullarioidea</taxon>
        <taxon>Ampullariidae</taxon>
        <taxon>Pomacea</taxon>
    </lineage>
</organism>
<reference evidence="2 3" key="1">
    <citation type="submission" date="2018-04" db="EMBL/GenBank/DDBJ databases">
        <title>The genome of golden apple snail Pomacea canaliculata provides insight into stress tolerance and invasive adaptation.</title>
        <authorList>
            <person name="Liu C."/>
            <person name="Liu B."/>
            <person name="Ren Y."/>
            <person name="Zhang Y."/>
            <person name="Wang H."/>
            <person name="Li S."/>
            <person name="Jiang F."/>
            <person name="Yin L."/>
            <person name="Zhang G."/>
            <person name="Qian W."/>
            <person name="Fan W."/>
        </authorList>
    </citation>
    <scope>NUCLEOTIDE SEQUENCE [LARGE SCALE GENOMIC DNA]</scope>
    <source>
        <strain evidence="2">SZHN2017</strain>
        <tissue evidence="2">Muscle</tissue>
    </source>
</reference>
<dbReference type="Proteomes" id="UP000245119">
    <property type="component" value="Linkage Group LG4"/>
</dbReference>
<gene>
    <name evidence="2" type="ORF">C0Q70_07351</name>
</gene>
<dbReference type="PANTHER" id="PTHR13447">
    <property type="entry name" value="MITOCHONDRIAL 28S RIBOSOMAL PROTEIN S28"/>
    <property type="match status" value="1"/>
</dbReference>
<comment type="caution">
    <text evidence="2">The sequence shown here is derived from an EMBL/GenBank/DDBJ whole genome shotgun (WGS) entry which is preliminary data.</text>
</comment>
<dbReference type="Pfam" id="PF10246">
    <property type="entry name" value="MRP-S35"/>
    <property type="match status" value="1"/>
</dbReference>
<sequence>MAAPLWVRCAARNCVFVYKSLAPKESRHLSVGQRLNNTNQEYASESSEPSLSNKNAPKSTGETALAGFARVLEKARSQSIEANVDNEDDIVKTEHTTFAAMLRHSKLMQLGDIAGRTVAGTVIEVVGDDLYIDIGGKFHCVCPRPKLNAESAAISSERTVLDIVKLKMIGCQSTMNHEKKQKDIETT</sequence>
<feature type="region of interest" description="Disordered" evidence="1">
    <location>
        <begin position="40"/>
        <end position="59"/>
    </location>
</feature>
<keyword evidence="3" id="KW-1185">Reference proteome</keyword>